<gene>
    <name evidence="1" type="ORF">AMATHDRAFT_75995</name>
</gene>
<protein>
    <recommendedName>
        <fullName evidence="3">Glycoside hydrolase family 43 protein</fullName>
    </recommendedName>
</protein>
<evidence type="ECO:0008006" key="3">
    <source>
        <dbReference type="Google" id="ProtNLM"/>
    </source>
</evidence>
<dbReference type="STRING" id="703135.A0A2A9NFN9"/>
<reference evidence="1 2" key="1">
    <citation type="submission" date="2014-02" db="EMBL/GenBank/DDBJ databases">
        <title>Transposable element dynamics among asymbiotic and ectomycorrhizal Amanita fungi.</title>
        <authorList>
            <consortium name="DOE Joint Genome Institute"/>
            <person name="Hess J."/>
            <person name="Skrede I."/>
            <person name="Wolfe B."/>
            <person name="LaButti K."/>
            <person name="Ohm R.A."/>
            <person name="Grigoriev I.V."/>
            <person name="Pringle A."/>
        </authorList>
    </citation>
    <scope>NUCLEOTIDE SEQUENCE [LARGE SCALE GENOMIC DNA]</scope>
    <source>
        <strain evidence="1 2">SKay4041</strain>
    </source>
</reference>
<name>A0A2A9NFN9_9AGAR</name>
<dbReference type="OrthoDB" id="2730619at2759"/>
<organism evidence="1 2">
    <name type="scientific">Amanita thiersii Skay4041</name>
    <dbReference type="NCBI Taxonomy" id="703135"/>
    <lineage>
        <taxon>Eukaryota</taxon>
        <taxon>Fungi</taxon>
        <taxon>Dikarya</taxon>
        <taxon>Basidiomycota</taxon>
        <taxon>Agaricomycotina</taxon>
        <taxon>Agaricomycetes</taxon>
        <taxon>Agaricomycetidae</taxon>
        <taxon>Agaricales</taxon>
        <taxon>Pluteineae</taxon>
        <taxon>Amanitaceae</taxon>
        <taxon>Amanita</taxon>
    </lineage>
</organism>
<accession>A0A2A9NFN9</accession>
<dbReference type="EMBL" id="KZ302019">
    <property type="protein sequence ID" value="PFH49825.1"/>
    <property type="molecule type" value="Genomic_DNA"/>
</dbReference>
<keyword evidence="2" id="KW-1185">Reference proteome</keyword>
<dbReference type="Pfam" id="PF18951">
    <property type="entry name" value="DUF5695"/>
    <property type="match status" value="1"/>
</dbReference>
<dbReference type="AlphaFoldDB" id="A0A2A9NFN9"/>
<evidence type="ECO:0000313" key="2">
    <source>
        <dbReference type="Proteomes" id="UP000242287"/>
    </source>
</evidence>
<sequence>MGHENTRSSSSVLLALVICVMRTHTSYGFIRLHGRSVVSGQTLGLADGFLSFNTSTFAVQLVKDSQTLYSLRPLSGNGFDFIPADVMTQRQNNRNYHTGDITFRARQVGTSTWTTGDTATSRKIVTALSASGSTLAAADLSLTLPSNSLLGITRRWVLENNQLELLFDVKNKQSFAVEIGALGIPLEFNNIFTSRTAAQTNELCSLFDPYIGQDAGFVQVTPLLGTLPPLVVLPVGKSPLEGWRFLSESTSTAPFYQSQTFEGLYEWQFHTLAYAQNEWANVTPWNTPSSVTLQPGQTRTYGVQFRLASSIQTIEQTIQAANRPVAIGLPGYILPADQQGKLFLHYGSSVQSISVSPSSALSWSANSDARTAGWVGYTLTPNAWGRARLTITYADGTVQTVHYYLTKGASQALADLGNFLTTAQWFTSSTDPFRRSPSVISYDREVNAFVKDDPRAWIPGLSDEAGAGSWLAATMKQFAQPNAAEITKLEQFMTQVLWGSIQNTNGTSVYYYEPSLLPSYPYPTSINWGNWWSWNRAASFATDRAYDYVHVTAAYWALYRVARNYPGLTKLQSWQWYLNQAVLTVATMTNGHVGFVNDGLMGETVYLLLLSDLKREGLTSNATLVESRMQSRATIWAGERYPFGSEMAWDSTGQEGVYAWSKHFNHTQTATNALNSILAYQPLIPHWGYNGNARRYWDNIYGGKLMRIERQIHHYGSGLNSLPLISEFESSPSNMFLLRLAFGGLSGPLSNIDQGGFGSASFHSFADTLKWDGYSGDYGPNLSGHVMGMGTFIVNHPDFGWQAFGGNVISTSPTVQVQVRDSVRRRVYVAPIGALLTLDAGAFSLAEYDPSAKTVTLTITPSSDGSSSAAAAPQGRLVVELPGRVSGVTNLRPTTSLATDAGAFVIPFSGGVGKVILAVS</sequence>
<dbReference type="InterPro" id="IPR043750">
    <property type="entry name" value="DUF5695"/>
</dbReference>
<dbReference type="Proteomes" id="UP000242287">
    <property type="component" value="Unassembled WGS sequence"/>
</dbReference>
<evidence type="ECO:0000313" key="1">
    <source>
        <dbReference type="EMBL" id="PFH49825.1"/>
    </source>
</evidence>
<proteinExistence type="predicted"/>